<evidence type="ECO:0000256" key="4">
    <source>
        <dbReference type="ARBA" id="ARBA00023163"/>
    </source>
</evidence>
<dbReference type="InterPro" id="IPR001789">
    <property type="entry name" value="Sig_transdc_resp-reg_receiver"/>
</dbReference>
<keyword evidence="2" id="KW-0902">Two-component regulatory system</keyword>
<name>A0A0P1NTM1_9BACT</name>
<dbReference type="EMBL" id="CZVW01000012">
    <property type="protein sequence ID" value="CUT02332.1"/>
    <property type="molecule type" value="Genomic_DNA"/>
</dbReference>
<feature type="domain" description="Response regulatory" evidence="6">
    <location>
        <begin position="6"/>
        <end position="120"/>
    </location>
</feature>
<dbReference type="InterPro" id="IPR050595">
    <property type="entry name" value="Bact_response_regulator"/>
</dbReference>
<dbReference type="SMART" id="SM00448">
    <property type="entry name" value="REC"/>
    <property type="match status" value="1"/>
</dbReference>
<gene>
    <name evidence="7" type="ORF">JGI23_01229</name>
</gene>
<keyword evidence="3" id="KW-0805">Transcription regulation</keyword>
<dbReference type="InterPro" id="IPR011006">
    <property type="entry name" value="CheY-like_superfamily"/>
</dbReference>
<keyword evidence="1 5" id="KW-0597">Phosphoprotein</keyword>
<accession>A0A0P1NTM1</accession>
<dbReference type="OrthoDB" id="9789181at2"/>
<keyword evidence="8" id="KW-1185">Reference proteome</keyword>
<dbReference type="Pfam" id="PF00072">
    <property type="entry name" value="Response_reg"/>
    <property type="match status" value="1"/>
</dbReference>
<evidence type="ECO:0000256" key="2">
    <source>
        <dbReference type="ARBA" id="ARBA00023012"/>
    </source>
</evidence>
<dbReference type="AlphaFoldDB" id="A0A0P1NTM1"/>
<evidence type="ECO:0000259" key="6">
    <source>
        <dbReference type="PROSITE" id="PS50110"/>
    </source>
</evidence>
<dbReference type="Proteomes" id="UP000199197">
    <property type="component" value="Unassembled WGS sequence"/>
</dbReference>
<dbReference type="SUPFAM" id="SSF52172">
    <property type="entry name" value="CheY-like"/>
    <property type="match status" value="1"/>
</dbReference>
<evidence type="ECO:0000313" key="7">
    <source>
        <dbReference type="EMBL" id="CUT02332.1"/>
    </source>
</evidence>
<evidence type="ECO:0000256" key="5">
    <source>
        <dbReference type="PROSITE-ProRule" id="PRU00169"/>
    </source>
</evidence>
<dbReference type="Gene3D" id="3.40.50.2300">
    <property type="match status" value="1"/>
</dbReference>
<protein>
    <submittedName>
        <fullName evidence="7">Response regulator receiver domain-containing protein</fullName>
    </submittedName>
</protein>
<feature type="modified residue" description="4-aspartylphosphate" evidence="5">
    <location>
        <position position="55"/>
    </location>
</feature>
<dbReference type="PROSITE" id="PS50110">
    <property type="entry name" value="RESPONSE_REGULATORY"/>
    <property type="match status" value="1"/>
</dbReference>
<evidence type="ECO:0000256" key="1">
    <source>
        <dbReference type="ARBA" id="ARBA00022553"/>
    </source>
</evidence>
<dbReference type="FunFam" id="3.40.50.2300:FF:000018">
    <property type="entry name" value="DNA-binding transcriptional regulator NtrC"/>
    <property type="match status" value="1"/>
</dbReference>
<proteinExistence type="predicted"/>
<organism evidence="7 8">
    <name type="scientific">Candidatus Chryseopegocella kryptomonas</name>
    <dbReference type="NCBI Taxonomy" id="1633643"/>
    <lineage>
        <taxon>Bacteria</taxon>
        <taxon>Pseudomonadati</taxon>
        <taxon>Candidatus Kryptoniota</taxon>
        <taxon>Candidatus Chryseopegocella</taxon>
    </lineage>
</organism>
<evidence type="ECO:0000313" key="8">
    <source>
        <dbReference type="Proteomes" id="UP000199197"/>
    </source>
</evidence>
<dbReference type="PANTHER" id="PTHR44591:SF14">
    <property type="entry name" value="PROTEIN PILG"/>
    <property type="match status" value="1"/>
</dbReference>
<dbReference type="RefSeq" id="WP_092349990.1">
    <property type="nucleotide sequence ID" value="NZ_CZVW01000012.1"/>
</dbReference>
<dbReference type="PANTHER" id="PTHR44591">
    <property type="entry name" value="STRESS RESPONSE REGULATOR PROTEIN 1"/>
    <property type="match status" value="1"/>
</dbReference>
<sequence length="122" mass="13649">MAEKPRVLVVDDEEALRYLLSTELAAEGYEVETAGDGDEAIETIKQKDYDVVLLDIKMPRVDGFEVLKFIKQNKPEIKVIMLTAYADVKNAIEALKLGASDFVSKPYDLEDILTSINRALGR</sequence>
<keyword evidence="4" id="KW-0804">Transcription</keyword>
<reference evidence="8" key="1">
    <citation type="submission" date="2015-11" db="EMBL/GenBank/DDBJ databases">
        <authorList>
            <person name="Varghese N."/>
        </authorList>
    </citation>
    <scope>NUCLEOTIDE SEQUENCE [LARGE SCALE GENOMIC DNA]</scope>
    <source>
        <strain evidence="8">JGI-23</strain>
    </source>
</reference>
<dbReference type="GO" id="GO:0000160">
    <property type="term" value="P:phosphorelay signal transduction system"/>
    <property type="evidence" value="ECO:0007669"/>
    <property type="project" value="UniProtKB-KW"/>
</dbReference>
<evidence type="ECO:0000256" key="3">
    <source>
        <dbReference type="ARBA" id="ARBA00023015"/>
    </source>
</evidence>